<comment type="function">
    <text evidence="4">Catalyzes the deamination of 5-methylthioadenosine and S-adenosyl-L-homocysteine into 5-methylthioinosine and S-inosyl-L-homocysteine, respectively. Is also able to deaminate adenosine.</text>
</comment>
<comment type="similarity">
    <text evidence="4">Belongs to the metallo-dependent hydrolases superfamily. MTA/SAH deaminase family.</text>
</comment>
<organism evidence="6">
    <name type="scientific">Caldimicrobium thiodismutans</name>
    <dbReference type="NCBI Taxonomy" id="1653476"/>
    <lineage>
        <taxon>Bacteria</taxon>
        <taxon>Pseudomonadati</taxon>
        <taxon>Thermodesulfobacteriota</taxon>
        <taxon>Thermodesulfobacteria</taxon>
        <taxon>Thermodesulfobacteriales</taxon>
        <taxon>Thermodesulfobacteriaceae</taxon>
        <taxon>Caldimicrobium</taxon>
    </lineage>
</organism>
<dbReference type="GO" id="GO:0046872">
    <property type="term" value="F:metal ion binding"/>
    <property type="evidence" value="ECO:0007669"/>
    <property type="project" value="UniProtKB-KW"/>
</dbReference>
<protein>
    <recommendedName>
        <fullName evidence="4">5-methylthioadenosine/S-adenosylhomocysteine deaminase</fullName>
        <shortName evidence="4">MTA/SAH deaminase</shortName>
        <ecNumber evidence="4">3.5.4.28</ecNumber>
        <ecNumber evidence="4">3.5.4.31</ecNumber>
    </recommendedName>
</protein>
<dbReference type="InterPro" id="IPR011059">
    <property type="entry name" value="Metal-dep_hydrolase_composite"/>
</dbReference>
<comment type="catalytic activity">
    <reaction evidence="4">
        <text>S-methyl-5'-thioadenosine + H2O + H(+) = S-methyl-5'-thioinosine + NH4(+)</text>
        <dbReference type="Rhea" id="RHEA:25025"/>
        <dbReference type="ChEBI" id="CHEBI:15377"/>
        <dbReference type="ChEBI" id="CHEBI:15378"/>
        <dbReference type="ChEBI" id="CHEBI:17509"/>
        <dbReference type="ChEBI" id="CHEBI:28938"/>
        <dbReference type="ChEBI" id="CHEBI:48595"/>
        <dbReference type="EC" id="3.5.4.31"/>
    </reaction>
</comment>
<dbReference type="SUPFAM" id="SSF51556">
    <property type="entry name" value="Metallo-dependent hydrolases"/>
    <property type="match status" value="1"/>
</dbReference>
<feature type="binding site" evidence="4">
    <location>
        <position position="302"/>
    </location>
    <ligand>
        <name>substrate</name>
    </ligand>
</feature>
<evidence type="ECO:0000256" key="2">
    <source>
        <dbReference type="ARBA" id="ARBA00022801"/>
    </source>
</evidence>
<dbReference type="SUPFAM" id="SSF51338">
    <property type="entry name" value="Composite domain of metallo-dependent hydrolases"/>
    <property type="match status" value="1"/>
</dbReference>
<feature type="binding site" evidence="4">
    <location>
        <position position="95"/>
    </location>
    <ligand>
        <name>substrate</name>
    </ligand>
</feature>
<evidence type="ECO:0000259" key="5">
    <source>
        <dbReference type="Pfam" id="PF01979"/>
    </source>
</evidence>
<feature type="binding site" evidence="4">
    <location>
        <position position="68"/>
    </location>
    <ligand>
        <name>Zn(2+)</name>
        <dbReference type="ChEBI" id="CHEBI:29105"/>
    </ligand>
</feature>
<keyword evidence="3 4" id="KW-0862">Zinc</keyword>
<dbReference type="EC" id="3.5.4.31" evidence="4"/>
<dbReference type="EMBL" id="DSZU01000088">
    <property type="protein sequence ID" value="HGV55446.1"/>
    <property type="molecule type" value="Genomic_DNA"/>
</dbReference>
<proteinExistence type="inferred from homology"/>
<dbReference type="EC" id="3.5.4.28" evidence="4"/>
<dbReference type="PANTHER" id="PTHR43794">
    <property type="entry name" value="AMINOHYDROLASE SSNA-RELATED"/>
    <property type="match status" value="1"/>
</dbReference>
<comment type="caution">
    <text evidence="4">Lacks conserved residue(s) required for the propagation of feature annotation.</text>
</comment>
<comment type="catalytic activity">
    <reaction evidence="4">
        <text>S-adenosyl-L-homocysteine + H2O + H(+) = S-inosyl-L-homocysteine + NH4(+)</text>
        <dbReference type="Rhea" id="RHEA:20716"/>
        <dbReference type="ChEBI" id="CHEBI:15377"/>
        <dbReference type="ChEBI" id="CHEBI:15378"/>
        <dbReference type="ChEBI" id="CHEBI:28938"/>
        <dbReference type="ChEBI" id="CHEBI:57856"/>
        <dbReference type="ChEBI" id="CHEBI:57985"/>
        <dbReference type="EC" id="3.5.4.28"/>
    </reaction>
</comment>
<dbReference type="GO" id="GO:0090614">
    <property type="term" value="F:5'-methylthioadenosine deaminase activity"/>
    <property type="evidence" value="ECO:0007669"/>
    <property type="project" value="UniProtKB-UniRule"/>
</dbReference>
<dbReference type="AlphaFoldDB" id="A0A832GPE9"/>
<evidence type="ECO:0000256" key="3">
    <source>
        <dbReference type="ARBA" id="ARBA00022833"/>
    </source>
</evidence>
<dbReference type="Gene3D" id="2.30.40.10">
    <property type="entry name" value="Urease, subunit C, domain 1"/>
    <property type="match status" value="1"/>
</dbReference>
<comment type="caution">
    <text evidence="6">The sequence shown here is derived from an EMBL/GenBank/DDBJ whole genome shotgun (WGS) entry which is preliminary data.</text>
</comment>
<dbReference type="GO" id="GO:0050270">
    <property type="term" value="F:S-adenosylhomocysteine deaminase activity"/>
    <property type="evidence" value="ECO:0007669"/>
    <property type="project" value="UniProtKB-UniRule"/>
</dbReference>
<dbReference type="Pfam" id="PF01979">
    <property type="entry name" value="Amidohydro_1"/>
    <property type="match status" value="1"/>
</dbReference>
<accession>A0A832GPE9</accession>
<evidence type="ECO:0000313" key="6">
    <source>
        <dbReference type="EMBL" id="HGV55446.1"/>
    </source>
</evidence>
<feature type="binding site" evidence="4">
    <location>
        <position position="302"/>
    </location>
    <ligand>
        <name>Zn(2+)</name>
        <dbReference type="ChEBI" id="CHEBI:29105"/>
    </ligand>
</feature>
<dbReference type="InterPro" id="IPR032466">
    <property type="entry name" value="Metal_Hydrolase"/>
</dbReference>
<dbReference type="InterPro" id="IPR023512">
    <property type="entry name" value="Deaminase_MtaD/DadD"/>
</dbReference>
<feature type="binding site" evidence="4">
    <location>
        <position position="66"/>
    </location>
    <ligand>
        <name>Zn(2+)</name>
        <dbReference type="ChEBI" id="CHEBI:29105"/>
    </ligand>
</feature>
<feature type="binding site" evidence="4">
    <location>
        <position position="187"/>
    </location>
    <ligand>
        <name>substrate</name>
    </ligand>
</feature>
<keyword evidence="1 4" id="KW-0479">Metal-binding</keyword>
<evidence type="ECO:0000256" key="4">
    <source>
        <dbReference type="HAMAP-Rule" id="MF_01281"/>
    </source>
</evidence>
<dbReference type="HAMAP" id="MF_01281">
    <property type="entry name" value="MTA_SAH_deamin"/>
    <property type="match status" value="1"/>
</dbReference>
<evidence type="ECO:0000256" key="1">
    <source>
        <dbReference type="ARBA" id="ARBA00022723"/>
    </source>
</evidence>
<keyword evidence="2 4" id="KW-0378">Hydrolase</keyword>
<dbReference type="InterPro" id="IPR006680">
    <property type="entry name" value="Amidohydro-rel"/>
</dbReference>
<reference evidence="6" key="1">
    <citation type="journal article" date="2020" name="mSystems">
        <title>Genome- and Community-Level Interaction Insights into Carbon Utilization and Element Cycling Functions of Hydrothermarchaeota in Hydrothermal Sediment.</title>
        <authorList>
            <person name="Zhou Z."/>
            <person name="Liu Y."/>
            <person name="Xu W."/>
            <person name="Pan J."/>
            <person name="Luo Z.H."/>
            <person name="Li M."/>
        </authorList>
    </citation>
    <scope>NUCLEOTIDE SEQUENCE [LARGE SCALE GENOMIC DNA]</scope>
    <source>
        <strain evidence="6">SpSt-605</strain>
    </source>
</reference>
<feature type="domain" description="Amidohydrolase-related" evidence="5">
    <location>
        <begin position="57"/>
        <end position="403"/>
    </location>
</feature>
<comment type="cofactor">
    <cofactor evidence="4">
        <name>Zn(2+)</name>
        <dbReference type="ChEBI" id="CHEBI:29105"/>
    </cofactor>
    <text evidence="4">Binds 1 zinc ion per subunit.</text>
</comment>
<dbReference type="Gene3D" id="3.20.20.140">
    <property type="entry name" value="Metal-dependent hydrolases"/>
    <property type="match status" value="1"/>
</dbReference>
<feature type="binding site" evidence="4">
    <location>
        <position position="214"/>
    </location>
    <ligand>
        <name>Zn(2+)</name>
        <dbReference type="ChEBI" id="CHEBI:29105"/>
    </ligand>
</feature>
<dbReference type="InterPro" id="IPR050287">
    <property type="entry name" value="MTA/SAH_deaminase"/>
</dbReference>
<sequence>MKAKILVSDWVLCSSDLPPIREGAVVIEGHKIIEVGPQSKVLAKYHQLPIIPLRNKILFPGLVNAHTHAPMSILRGLAEDLPLMTWLTKYIFPVESHLKREWVYWGTKLSLIEMIKSGITLFCDMYLFEPEVIRATEETGLKALLGEGLFDFPSPGYGPLEKGLQLTVELLEGFQRNKKIKIAVSPHTLYTCSPETIKKCIKLADKYGAPIHIHLAENKEEVSEVIKKYGKRPVALLDELGGLKENLLAVHCVKLESEEIELMAKRGVKIVHCPESNLKLGSGIAPLPEMIKARITLGLGTDGPASNNDLDLFSEMRTCALIHKGLREDPSVITAKEVFHMATEGGAKALFFNDTGKILPGYRADLATLDLQHLPLQPDYNPLSLLVYSAKAGYIADLIVDGEFIMKNYRLLTIKEDLVREKIYEIKEEILHFIKKNFSSTLDKI</sequence>
<dbReference type="CDD" id="cd01298">
    <property type="entry name" value="ATZ_TRZ_like"/>
    <property type="match status" value="1"/>
</dbReference>
<gene>
    <name evidence="4" type="primary">mtaD</name>
    <name evidence="6" type="ORF">ENT73_05100</name>
</gene>
<name>A0A832GPE9_9BACT</name>
<dbReference type="PANTHER" id="PTHR43794:SF11">
    <property type="entry name" value="AMIDOHYDROLASE-RELATED DOMAIN-CONTAINING PROTEIN"/>
    <property type="match status" value="1"/>
</dbReference>
<feature type="binding site" evidence="4">
    <location>
        <position position="217"/>
    </location>
    <ligand>
        <name>substrate</name>
    </ligand>
</feature>
<dbReference type="FunFam" id="3.20.20.140:FF:000014">
    <property type="entry name" value="5-methylthioadenosine/S-adenosylhomocysteine deaminase"/>
    <property type="match status" value="1"/>
</dbReference>